<keyword evidence="2" id="KW-0067">ATP-binding</keyword>
<dbReference type="OMA" id="YMETHAL"/>
<dbReference type="GO" id="GO:0005886">
    <property type="term" value="C:plasma membrane"/>
    <property type="evidence" value="ECO:0000318"/>
    <property type="project" value="GO_Central"/>
</dbReference>
<dbReference type="STRING" id="81824.A9V8U3"/>
<dbReference type="InterPro" id="IPR000719">
    <property type="entry name" value="Prot_kinase_dom"/>
</dbReference>
<dbReference type="GO" id="GO:0004713">
    <property type="term" value="F:protein tyrosine kinase activity"/>
    <property type="evidence" value="ECO:0000318"/>
    <property type="project" value="GO_Central"/>
</dbReference>
<dbReference type="Gene3D" id="1.10.510.10">
    <property type="entry name" value="Transferase(Phosphotransferase) domain 1"/>
    <property type="match status" value="1"/>
</dbReference>
<dbReference type="GO" id="GO:0005524">
    <property type="term" value="F:ATP binding"/>
    <property type="evidence" value="ECO:0007669"/>
    <property type="project" value="UniProtKB-KW"/>
</dbReference>
<gene>
    <name evidence="5" type="ORF">MONBRDRAFT_11304</name>
</gene>
<dbReference type="KEGG" id="mbr:MONBRDRAFT_11304"/>
<dbReference type="Proteomes" id="UP000001357">
    <property type="component" value="Unassembled WGS sequence"/>
</dbReference>
<dbReference type="AlphaFoldDB" id="A9V8U3"/>
<keyword evidence="6" id="KW-1185">Reference proteome</keyword>
<dbReference type="Pfam" id="PF07714">
    <property type="entry name" value="PK_Tyr_Ser-Thr"/>
    <property type="match status" value="1"/>
</dbReference>
<dbReference type="GeneID" id="5894493"/>
<dbReference type="InterPro" id="IPR001245">
    <property type="entry name" value="Ser-Thr/Tyr_kinase_cat_dom"/>
</dbReference>
<reference evidence="5 6" key="1">
    <citation type="journal article" date="2008" name="Nature">
        <title>The genome of the choanoflagellate Monosiga brevicollis and the origin of metazoans.</title>
        <authorList>
            <consortium name="JGI Sequencing"/>
            <person name="King N."/>
            <person name="Westbrook M.J."/>
            <person name="Young S.L."/>
            <person name="Kuo A."/>
            <person name="Abedin M."/>
            <person name="Chapman J."/>
            <person name="Fairclough S."/>
            <person name="Hellsten U."/>
            <person name="Isogai Y."/>
            <person name="Letunic I."/>
            <person name="Marr M."/>
            <person name="Pincus D."/>
            <person name="Putnam N."/>
            <person name="Rokas A."/>
            <person name="Wright K.J."/>
            <person name="Zuzow R."/>
            <person name="Dirks W."/>
            <person name="Good M."/>
            <person name="Goodstein D."/>
            <person name="Lemons D."/>
            <person name="Li W."/>
            <person name="Lyons J.B."/>
            <person name="Morris A."/>
            <person name="Nichols S."/>
            <person name="Richter D.J."/>
            <person name="Salamov A."/>
            <person name="Bork P."/>
            <person name="Lim W.A."/>
            <person name="Manning G."/>
            <person name="Miller W.T."/>
            <person name="McGinnis W."/>
            <person name="Shapiro H."/>
            <person name="Tjian R."/>
            <person name="Grigoriev I.V."/>
            <person name="Rokhsar D."/>
        </authorList>
    </citation>
    <scope>NUCLEOTIDE SEQUENCE [LARGE SCALE GENOMIC DNA]</scope>
    <source>
        <strain evidence="6">MX1 / ATCC 50154</strain>
    </source>
</reference>
<dbReference type="InParanoid" id="A9V8U3"/>
<evidence type="ECO:0000313" key="6">
    <source>
        <dbReference type="Proteomes" id="UP000001357"/>
    </source>
</evidence>
<dbReference type="InterPro" id="IPR050198">
    <property type="entry name" value="Non-receptor_tyrosine_kinases"/>
</dbReference>
<proteinExistence type="predicted"/>
<evidence type="ECO:0000313" key="5">
    <source>
        <dbReference type="EMBL" id="EDQ86020.1"/>
    </source>
</evidence>
<keyword evidence="1" id="KW-0547">Nucleotide-binding</keyword>
<dbReference type="InterPro" id="IPR011009">
    <property type="entry name" value="Kinase-like_dom_sf"/>
</dbReference>
<evidence type="ECO:0000256" key="1">
    <source>
        <dbReference type="ARBA" id="ARBA00022741"/>
    </source>
</evidence>
<dbReference type="SUPFAM" id="SSF56112">
    <property type="entry name" value="Protein kinase-like (PK-like)"/>
    <property type="match status" value="1"/>
</dbReference>
<evidence type="ECO:0000256" key="3">
    <source>
        <dbReference type="SAM" id="MobiDB-lite"/>
    </source>
</evidence>
<organism evidence="5 6">
    <name type="scientific">Monosiga brevicollis</name>
    <name type="common">Choanoflagellate</name>
    <dbReference type="NCBI Taxonomy" id="81824"/>
    <lineage>
        <taxon>Eukaryota</taxon>
        <taxon>Choanoflagellata</taxon>
        <taxon>Craspedida</taxon>
        <taxon>Salpingoecidae</taxon>
        <taxon>Monosiga</taxon>
    </lineage>
</organism>
<dbReference type="PANTHER" id="PTHR24418">
    <property type="entry name" value="TYROSINE-PROTEIN KINASE"/>
    <property type="match status" value="1"/>
</dbReference>
<protein>
    <recommendedName>
        <fullName evidence="4">Protein kinase domain-containing protein</fullName>
    </recommendedName>
</protein>
<name>A9V8U3_MONBE</name>
<accession>A9V8U3</accession>
<dbReference type="RefSeq" id="XP_001749214.1">
    <property type="nucleotide sequence ID" value="XM_001749162.1"/>
</dbReference>
<evidence type="ECO:0000256" key="2">
    <source>
        <dbReference type="ARBA" id="ARBA00022840"/>
    </source>
</evidence>
<dbReference type="EMBL" id="CH991569">
    <property type="protein sequence ID" value="EDQ86020.1"/>
    <property type="molecule type" value="Genomic_DNA"/>
</dbReference>
<evidence type="ECO:0000259" key="4">
    <source>
        <dbReference type="PROSITE" id="PS50011"/>
    </source>
</evidence>
<dbReference type="PROSITE" id="PS50011">
    <property type="entry name" value="PROTEIN_KINASE_DOM"/>
    <property type="match status" value="1"/>
</dbReference>
<feature type="domain" description="Protein kinase" evidence="4">
    <location>
        <begin position="268"/>
        <end position="566"/>
    </location>
</feature>
<dbReference type="eggNOG" id="KOG4278">
    <property type="taxonomic scope" value="Eukaryota"/>
</dbReference>
<feature type="region of interest" description="Disordered" evidence="3">
    <location>
        <begin position="655"/>
        <end position="675"/>
    </location>
</feature>
<sequence>MADRHNSSSVAVFKSVRYLGSFPTESTTGEGLLADDVASALLERRKVVKLGIGARMARWRVNGAEAAPEAPAGTVLTANATMADAHFLGQMTCLSADIPHAVTKAYAKLSSRYQSMQQRAAEARGNAATSEEYGSPIHLVVNAQGARALDLRTRMVRASIALPVLVGHHCFHVNGDAPQQDSMTRAGDEHEPVVLGIVERNSQVDHSVCHIFRLARGAADALLEQLRRVRLLQEENEGNPLVAGRDAPEDVAAVPPTLLAREVDRLFVTPVTSLGMGRFGGCHLVAVLNSLLDDRHLDAEEVSVANLEYELATATVMALEPGKLEQDLALRHCSMLLQLDHPNIPRLLGVSLLQRPWLYMETHALYGPLHHVLTACRAKRVTVTLADALVLGRQVASGLEYLARRELVYLGLSLETCSLGQGNLIMLSDFSSAQPYDRGTRHHVLRERLRLNMRFLAPETFNQEKKCFSEASDVWALGVLVWQLIAGRSPYSELHVQELQEQVARGTRPGQPRGCPSEVYRLLHHCWTGDAALRPRAAAVEEALGRFVNQFGGTGVGLGERLHPTLNAVRLGEERQALDAFVANYHELQELQIQQRESVYNRFGRDSIYDTALAMGVHRRNPLYGTQVHDLAEAEEEGAEADASWDMDGEVEYDLVNGGDDGGDDDDDAFYSGTNHRLPTVTTAASSPPLLSSAVGHGTGSFWMQKEFEF</sequence>